<protein>
    <submittedName>
        <fullName evidence="3">Feruloyl-CoA synthase</fullName>
    </submittedName>
</protein>
<dbReference type="SUPFAM" id="SSF56801">
    <property type="entry name" value="Acetyl-CoA synthetase-like"/>
    <property type="match status" value="1"/>
</dbReference>
<dbReference type="Pfam" id="PF23562">
    <property type="entry name" value="AMP-binding_C_3"/>
    <property type="match status" value="1"/>
</dbReference>
<comment type="caution">
    <text evidence="3">The sequence shown here is derived from an EMBL/GenBank/DDBJ whole genome shotgun (WGS) entry which is preliminary data.</text>
</comment>
<sequence>MSASYRSASVGGCLEATIESREDGTQILRSTEPLRWYPDRLTDSLEQWAAEVPDRTLVAMRDAAHGGAWRRISYAQMLQRVQALGQALVDMNLSVDRPIAILSDNDLEHLTLALAAMWVGVPYVPISPAYSSVSQDFAKLRHIVATTTPGLVFAASPAFARAIQEVVPPEVPVVLSHGQIEGRPTLAFESLLATSPAEGVRAAHAAVGPDTVAKFLFTSGSTKQPKGVINTQRMICANQQMLRQTMAFLAEEPPVLVDWLPWNHTFGGNHNVGIVLYNGGTLYIDDGRPTPRGIAETLRNLREISPTVYFNVPKGFEEIANAMDADSALRESLFAKVKAFMFAGAGLSQAVWDKLDRHAEATVGERIRIITGLGMTETAPSCTFAVTPDTRSGYIGLPVPGVEVKLVPDRSDPVYGKTEIRFRGPNVMPGYWRAREQTDEAFDEEGFYRTGDAVKFIDPAHPARGLQFDGRIAEDFKLSTGTFVSVGPLRAKVVAAGHPCVQDVVVAGLNRDDIGVLVFPRADECRRLAGLPADAPLPETLHHPRVREFFQALADRLWQEGTGSASRPARWHVLAEPPSIDKGEITDKGSINQRAVLTHRAALVEALYESMAAGAAADPFVILPRRTGQAD</sequence>
<dbReference type="RefSeq" id="WP_341427537.1">
    <property type="nucleotide sequence ID" value="NZ_JBBUTG010000014.1"/>
</dbReference>
<dbReference type="CDD" id="cd05921">
    <property type="entry name" value="FCS"/>
    <property type="match status" value="1"/>
</dbReference>
<feature type="domain" description="AMP-dependent synthetase/ligase" evidence="2">
    <location>
        <begin position="45"/>
        <end position="432"/>
    </location>
</feature>
<comment type="similarity">
    <text evidence="1">Belongs to the ATP-dependent AMP-binding enzyme family.</text>
</comment>
<dbReference type="InterPro" id="IPR042099">
    <property type="entry name" value="ANL_N_sf"/>
</dbReference>
<dbReference type="Pfam" id="PF00501">
    <property type="entry name" value="AMP-binding"/>
    <property type="match status" value="1"/>
</dbReference>
<dbReference type="InterPro" id="IPR000873">
    <property type="entry name" value="AMP-dep_synth/lig_dom"/>
</dbReference>
<reference evidence="3 4" key="1">
    <citation type="submission" date="2024-04" db="EMBL/GenBank/DDBJ databases">
        <title>Novel species of the genus Ideonella isolated from streams.</title>
        <authorList>
            <person name="Lu H."/>
        </authorList>
    </citation>
    <scope>NUCLEOTIDE SEQUENCE [LARGE SCALE GENOMIC DNA]</scope>
    <source>
        <strain evidence="3 4">DXS29W</strain>
    </source>
</reference>
<dbReference type="PANTHER" id="PTHR43201">
    <property type="entry name" value="ACYL-COA SYNTHETASE"/>
    <property type="match status" value="1"/>
</dbReference>
<keyword evidence="4" id="KW-1185">Reference proteome</keyword>
<dbReference type="EMBL" id="JBBUTG010000014">
    <property type="protein sequence ID" value="MEK8033118.1"/>
    <property type="molecule type" value="Genomic_DNA"/>
</dbReference>
<gene>
    <name evidence="3" type="ORF">AACH06_20020</name>
</gene>
<name>A0ABU9BXE1_9BURK</name>
<evidence type="ECO:0000256" key="1">
    <source>
        <dbReference type="ARBA" id="ARBA00006432"/>
    </source>
</evidence>
<dbReference type="Gene3D" id="3.40.50.12780">
    <property type="entry name" value="N-terminal domain of ligase-like"/>
    <property type="match status" value="1"/>
</dbReference>
<accession>A0ABU9BXE1</accession>
<evidence type="ECO:0000313" key="3">
    <source>
        <dbReference type="EMBL" id="MEK8033118.1"/>
    </source>
</evidence>
<dbReference type="PANTHER" id="PTHR43201:SF8">
    <property type="entry name" value="ACYL-COA SYNTHETASE FAMILY MEMBER 3"/>
    <property type="match status" value="1"/>
</dbReference>
<evidence type="ECO:0000313" key="4">
    <source>
        <dbReference type="Proteomes" id="UP001371218"/>
    </source>
</evidence>
<proteinExistence type="inferred from homology"/>
<dbReference type="Proteomes" id="UP001371218">
    <property type="component" value="Unassembled WGS sequence"/>
</dbReference>
<organism evidence="3 4">
    <name type="scientific">Ideonella lacteola</name>
    <dbReference type="NCBI Taxonomy" id="2984193"/>
    <lineage>
        <taxon>Bacteria</taxon>
        <taxon>Pseudomonadati</taxon>
        <taxon>Pseudomonadota</taxon>
        <taxon>Betaproteobacteria</taxon>
        <taxon>Burkholderiales</taxon>
        <taxon>Sphaerotilaceae</taxon>
        <taxon>Ideonella</taxon>
    </lineage>
</organism>
<evidence type="ECO:0000259" key="2">
    <source>
        <dbReference type="Pfam" id="PF00501"/>
    </source>
</evidence>